<evidence type="ECO:0000313" key="3">
    <source>
        <dbReference type="Proteomes" id="UP000602076"/>
    </source>
</evidence>
<reference evidence="2" key="1">
    <citation type="submission" date="2020-09" db="EMBL/GenBank/DDBJ databases">
        <title>Bacillus faecalis sp. nov., a moderately halophilic bacterium isolated from cow faeces.</title>
        <authorList>
            <person name="Jiang L."/>
            <person name="Lee J."/>
        </authorList>
    </citation>
    <scope>NUCLEOTIDE SEQUENCE</scope>
    <source>
        <strain evidence="2">AGMB 02131</strain>
    </source>
</reference>
<dbReference type="RefSeq" id="WP_190998770.1">
    <property type="nucleotide sequence ID" value="NZ_JACXSI010000030.1"/>
</dbReference>
<comment type="caution">
    <text evidence="2">The sequence shown here is derived from an EMBL/GenBank/DDBJ whole genome shotgun (WGS) entry which is preliminary data.</text>
</comment>
<sequence length="126" mass="14405">MEWALAILLAAAVVLLILSFYIASKTKQDQKRENEVLSATFIKEVNQLQEQISNVELDLEILAYEANLKSSSEQRAVLREVVDLHRRKYSLKTIAAKTNLSENEIEKMIEPFKTIKPKRGNVDDES</sequence>
<dbReference type="Proteomes" id="UP000602076">
    <property type="component" value="Unassembled WGS sequence"/>
</dbReference>
<keyword evidence="1" id="KW-0472">Membrane</keyword>
<keyword evidence="1" id="KW-0812">Transmembrane</keyword>
<dbReference type="AlphaFoldDB" id="A0A927D0J1"/>
<feature type="transmembrane region" description="Helical" evidence="1">
    <location>
        <begin position="6"/>
        <end position="23"/>
    </location>
</feature>
<keyword evidence="3" id="KW-1185">Reference proteome</keyword>
<name>A0A927D0J1_9BACI</name>
<gene>
    <name evidence="2" type="ORF">IEO70_12820</name>
</gene>
<dbReference type="EMBL" id="JACXSI010000030">
    <property type="protein sequence ID" value="MBD3109230.1"/>
    <property type="molecule type" value="Genomic_DNA"/>
</dbReference>
<evidence type="ECO:0000313" key="2">
    <source>
        <dbReference type="EMBL" id="MBD3109230.1"/>
    </source>
</evidence>
<keyword evidence="1" id="KW-1133">Transmembrane helix</keyword>
<organism evidence="2 3">
    <name type="scientific">Peribacillus faecalis</name>
    <dbReference type="NCBI Taxonomy" id="2772559"/>
    <lineage>
        <taxon>Bacteria</taxon>
        <taxon>Bacillati</taxon>
        <taxon>Bacillota</taxon>
        <taxon>Bacilli</taxon>
        <taxon>Bacillales</taxon>
        <taxon>Bacillaceae</taxon>
        <taxon>Peribacillus</taxon>
    </lineage>
</organism>
<accession>A0A927D0J1</accession>
<evidence type="ECO:0000256" key="1">
    <source>
        <dbReference type="SAM" id="Phobius"/>
    </source>
</evidence>
<protein>
    <submittedName>
        <fullName evidence="2">Uncharacterized protein</fullName>
    </submittedName>
</protein>
<proteinExistence type="predicted"/>